<keyword evidence="3" id="KW-1185">Reference proteome</keyword>
<organism evidence="2 3">
    <name type="scientific">Penicillium ucsense</name>
    <dbReference type="NCBI Taxonomy" id="2839758"/>
    <lineage>
        <taxon>Eukaryota</taxon>
        <taxon>Fungi</taxon>
        <taxon>Dikarya</taxon>
        <taxon>Ascomycota</taxon>
        <taxon>Pezizomycotina</taxon>
        <taxon>Eurotiomycetes</taxon>
        <taxon>Eurotiomycetidae</taxon>
        <taxon>Eurotiales</taxon>
        <taxon>Aspergillaceae</taxon>
        <taxon>Penicillium</taxon>
    </lineage>
</organism>
<dbReference type="Proteomes" id="UP000631181">
    <property type="component" value="Unassembled WGS sequence"/>
</dbReference>
<dbReference type="OrthoDB" id="4177740at2759"/>
<protein>
    <submittedName>
        <fullName evidence="2">Uncharacterized protein</fullName>
    </submittedName>
</protein>
<proteinExistence type="predicted"/>
<dbReference type="AlphaFoldDB" id="A0A8J8WFG1"/>
<sequence length="209" mass="23231">MLDIRTGAIAFEDELLFCELACVAQAINNHLIQQGFETSLLSVLGTFFHGLGNGRMIQARFDTSGVLRVRASPIYSFQDTDSPFWRLFLRYYACNPYYGQDAEFAEDKDESGYVPSDTGSRLSSSVPAGGPKKRSQKHSQALRRRGEYTGPVALAGIRTSKLTTPEIPRVVDNVYDFELAEGACTSRTALKNGSLHNDSVLQFKKHHLM</sequence>
<accession>A0A8J8WFG1</accession>
<feature type="region of interest" description="Disordered" evidence="1">
    <location>
        <begin position="109"/>
        <end position="145"/>
    </location>
</feature>
<dbReference type="EMBL" id="WIWV01000096">
    <property type="protein sequence ID" value="KAF7714083.1"/>
    <property type="molecule type" value="Genomic_DNA"/>
</dbReference>
<evidence type="ECO:0000256" key="1">
    <source>
        <dbReference type="SAM" id="MobiDB-lite"/>
    </source>
</evidence>
<evidence type="ECO:0000313" key="3">
    <source>
        <dbReference type="Proteomes" id="UP000631181"/>
    </source>
</evidence>
<gene>
    <name evidence="2" type="ORF">PECM_008830</name>
</gene>
<name>A0A8J8WFG1_9EURO</name>
<evidence type="ECO:0000313" key="2">
    <source>
        <dbReference type="EMBL" id="KAF7714083.1"/>
    </source>
</evidence>
<reference evidence="2" key="1">
    <citation type="journal article" date="2020" name="Front. Microbiol.">
        <title>Gene regulatory networks of Penicillium echinulatum 2HH and Penicillium oxalicum 114-2 inferred by a computational biology approach.</title>
        <authorList>
            <person name="Lenz A.R."/>
            <person name="Galan-Vasquez E."/>
            <person name="Balbinot E."/>
            <person name="De Abreu F.P."/>
            <person name="De Oliveira N.S."/>
            <person name="Da Rosa L.O."/>
            <person name="De Avila E Silva S."/>
            <person name="Camassola M."/>
            <person name="Dillon A.J.P."/>
            <person name="Perez-Rueda E."/>
        </authorList>
    </citation>
    <scope>NUCLEOTIDE SEQUENCE</scope>
    <source>
        <strain evidence="2">S1M29</strain>
    </source>
</reference>
<feature type="compositionally biased region" description="Polar residues" evidence="1">
    <location>
        <begin position="117"/>
        <end position="126"/>
    </location>
</feature>
<feature type="compositionally biased region" description="Basic residues" evidence="1">
    <location>
        <begin position="131"/>
        <end position="143"/>
    </location>
</feature>
<comment type="caution">
    <text evidence="2">The sequence shown here is derived from an EMBL/GenBank/DDBJ whole genome shotgun (WGS) entry which is preliminary data.</text>
</comment>